<organism evidence="3 4">
    <name type="scientific">Chryseobacterium elymi</name>
    <dbReference type="NCBI Taxonomy" id="395936"/>
    <lineage>
        <taxon>Bacteria</taxon>
        <taxon>Pseudomonadati</taxon>
        <taxon>Bacteroidota</taxon>
        <taxon>Flavobacteriia</taxon>
        <taxon>Flavobacteriales</taxon>
        <taxon>Weeksellaceae</taxon>
        <taxon>Chryseobacterium group</taxon>
        <taxon>Chryseobacterium</taxon>
    </lineage>
</organism>
<dbReference type="InterPro" id="IPR015449">
    <property type="entry name" value="K_chnl_Ca-activ_SK"/>
</dbReference>
<feature type="transmembrane region" description="Helical" evidence="1">
    <location>
        <begin position="122"/>
        <end position="142"/>
    </location>
</feature>
<dbReference type="GO" id="GO:0016020">
    <property type="term" value="C:membrane"/>
    <property type="evidence" value="ECO:0007669"/>
    <property type="project" value="InterPro"/>
</dbReference>
<dbReference type="InterPro" id="IPR013099">
    <property type="entry name" value="K_chnl_dom"/>
</dbReference>
<dbReference type="Pfam" id="PF07885">
    <property type="entry name" value="Ion_trans_2"/>
    <property type="match status" value="1"/>
</dbReference>
<sequence>MNKTIFVLQKYKYEFLLFALAQHLFIGIFLTDFDFYTRVVWPINMLILGLGSIFMFTGKHRWRHWFRNIHFIVILLLPIGIPFFKDIPWYFIFLNINYAIFFTFLFSELLKFLIKPGYINSDIISASVCGYFLLIEISVFLLQSFEYYNPLSFKGIDTSSPASIFIDLVYFCSITFTSIGFGDITPGTHTTKLIASFIGIAGQFYTVVLVGILISKFSSKN</sequence>
<dbReference type="GO" id="GO:0016286">
    <property type="term" value="F:small conductance calcium-activated potassium channel activity"/>
    <property type="evidence" value="ECO:0007669"/>
    <property type="project" value="InterPro"/>
</dbReference>
<keyword evidence="3" id="KW-0813">Transport</keyword>
<gene>
    <name evidence="3" type="ORF">DRF60_10890</name>
</gene>
<feature type="transmembrane region" description="Helical" evidence="1">
    <location>
        <begin position="162"/>
        <end position="181"/>
    </location>
</feature>
<accession>A0A3D9DHL7</accession>
<dbReference type="EMBL" id="QNUH01000008">
    <property type="protein sequence ID" value="REC77489.1"/>
    <property type="molecule type" value="Genomic_DNA"/>
</dbReference>
<reference evidence="3 4" key="1">
    <citation type="journal article" date="2010" name="Syst. Appl. Microbiol.">
        <title>Four new species of Chryseobacterium from the rhizosphere of coastal sand dune plants, Chryseobacterium elymi sp. nov., Chryseobacterium hagamense sp. nov., Chryseobacterium lathyri sp. nov. and Chryseobacterium rhizosphaerae sp. nov.</title>
        <authorList>
            <person name="Cho S.H."/>
            <person name="Lee K.S."/>
            <person name="Shin D.S."/>
            <person name="Han J.H."/>
            <person name="Park K.S."/>
            <person name="Lee C.H."/>
            <person name="Park K.H."/>
            <person name="Kim S.B."/>
        </authorList>
    </citation>
    <scope>NUCLEOTIDE SEQUENCE [LARGE SCALE GENOMIC DNA]</scope>
    <source>
        <strain evidence="3 4">KCTC 22547</strain>
    </source>
</reference>
<name>A0A3D9DHL7_9FLAO</name>
<protein>
    <submittedName>
        <fullName evidence="3">Two pore domain potassium channel family protein</fullName>
    </submittedName>
</protein>
<dbReference type="OrthoDB" id="9799090at2"/>
<dbReference type="SUPFAM" id="SSF81324">
    <property type="entry name" value="Voltage-gated potassium channels"/>
    <property type="match status" value="1"/>
</dbReference>
<evidence type="ECO:0000313" key="3">
    <source>
        <dbReference type="EMBL" id="REC77489.1"/>
    </source>
</evidence>
<dbReference type="PANTHER" id="PTHR10153">
    <property type="entry name" value="SMALL CONDUCTANCE CALCIUM-ACTIVATED POTASSIUM CHANNEL"/>
    <property type="match status" value="1"/>
</dbReference>
<feature type="transmembrane region" description="Helical" evidence="1">
    <location>
        <begin position="65"/>
        <end position="84"/>
    </location>
</feature>
<keyword evidence="3" id="KW-0406">Ion transport</keyword>
<feature type="transmembrane region" description="Helical" evidence="1">
    <location>
        <begin position="12"/>
        <end position="33"/>
    </location>
</feature>
<feature type="transmembrane region" description="Helical" evidence="1">
    <location>
        <begin position="39"/>
        <end position="58"/>
    </location>
</feature>
<comment type="caution">
    <text evidence="3">The sequence shown here is derived from an EMBL/GenBank/DDBJ whole genome shotgun (WGS) entry which is preliminary data.</text>
</comment>
<feature type="transmembrane region" description="Helical" evidence="1">
    <location>
        <begin position="90"/>
        <end position="110"/>
    </location>
</feature>
<evidence type="ECO:0000256" key="1">
    <source>
        <dbReference type="SAM" id="Phobius"/>
    </source>
</evidence>
<keyword evidence="1" id="KW-1133">Transmembrane helix</keyword>
<keyword evidence="1" id="KW-0812">Transmembrane</keyword>
<dbReference type="Gene3D" id="1.10.287.70">
    <property type="match status" value="1"/>
</dbReference>
<keyword evidence="3" id="KW-0407">Ion channel</keyword>
<feature type="transmembrane region" description="Helical" evidence="1">
    <location>
        <begin position="193"/>
        <end position="214"/>
    </location>
</feature>
<dbReference type="Proteomes" id="UP000257030">
    <property type="component" value="Unassembled WGS sequence"/>
</dbReference>
<keyword evidence="1" id="KW-0472">Membrane</keyword>
<dbReference type="AlphaFoldDB" id="A0A3D9DHL7"/>
<evidence type="ECO:0000313" key="4">
    <source>
        <dbReference type="Proteomes" id="UP000257030"/>
    </source>
</evidence>
<feature type="domain" description="Potassium channel" evidence="2">
    <location>
        <begin position="162"/>
        <end position="217"/>
    </location>
</feature>
<evidence type="ECO:0000259" key="2">
    <source>
        <dbReference type="Pfam" id="PF07885"/>
    </source>
</evidence>
<dbReference type="RefSeq" id="WP_116012097.1">
    <property type="nucleotide sequence ID" value="NZ_QNUH01000008.1"/>
</dbReference>
<proteinExistence type="predicted"/>
<keyword evidence="4" id="KW-1185">Reference proteome</keyword>